<evidence type="ECO:0000313" key="13">
    <source>
        <dbReference type="Proteomes" id="UP000198982"/>
    </source>
</evidence>
<keyword evidence="3" id="KW-0488">Methylation</keyword>
<dbReference type="GO" id="GO:0005886">
    <property type="term" value="C:plasma membrane"/>
    <property type="evidence" value="ECO:0007669"/>
    <property type="project" value="UniProtKB-SubCell"/>
</dbReference>
<dbReference type="PROSITE" id="PS50111">
    <property type="entry name" value="CHEMOTAXIS_TRANSDUC_2"/>
    <property type="match status" value="1"/>
</dbReference>
<dbReference type="CDD" id="cd11386">
    <property type="entry name" value="MCP_signal"/>
    <property type="match status" value="1"/>
</dbReference>
<dbReference type="EMBL" id="FNTJ01000001">
    <property type="protein sequence ID" value="SEB41000.1"/>
    <property type="molecule type" value="Genomic_DNA"/>
</dbReference>
<dbReference type="RefSeq" id="WP_092308549.1">
    <property type="nucleotide sequence ID" value="NZ_FNTJ01000001.1"/>
</dbReference>
<dbReference type="SMART" id="SM00304">
    <property type="entry name" value="HAMP"/>
    <property type="match status" value="1"/>
</dbReference>
<evidence type="ECO:0000256" key="2">
    <source>
        <dbReference type="ARBA" id="ARBA00022475"/>
    </source>
</evidence>
<comment type="subcellular location">
    <subcellularLocation>
        <location evidence="1">Cell membrane</location>
        <topology evidence="1">Multi-pass membrane protein</topology>
    </subcellularLocation>
</comment>
<dbReference type="PANTHER" id="PTHR32089">
    <property type="entry name" value="METHYL-ACCEPTING CHEMOTAXIS PROTEIN MCPB"/>
    <property type="match status" value="1"/>
</dbReference>
<dbReference type="PANTHER" id="PTHR32089:SF119">
    <property type="entry name" value="METHYL-ACCEPTING CHEMOTAXIS PROTEIN CTPL"/>
    <property type="match status" value="1"/>
</dbReference>
<evidence type="ECO:0000256" key="6">
    <source>
        <dbReference type="ARBA" id="ARBA00023136"/>
    </source>
</evidence>
<dbReference type="InterPro" id="IPR003660">
    <property type="entry name" value="HAMP_dom"/>
</dbReference>
<evidence type="ECO:0000256" key="1">
    <source>
        <dbReference type="ARBA" id="ARBA00004651"/>
    </source>
</evidence>
<evidence type="ECO:0000256" key="3">
    <source>
        <dbReference type="ARBA" id="ARBA00022481"/>
    </source>
</evidence>
<comment type="similarity">
    <text evidence="8">Belongs to the methyl-accepting chemotaxis (MCP) protein family.</text>
</comment>
<keyword evidence="13" id="KW-1185">Reference proteome</keyword>
<keyword evidence="4" id="KW-0812">Transmembrane</keyword>
<organism evidence="12 13">
    <name type="scientific">Pseudomonas saponiphila</name>
    <dbReference type="NCBI Taxonomy" id="556534"/>
    <lineage>
        <taxon>Bacteria</taxon>
        <taxon>Pseudomonadati</taxon>
        <taxon>Pseudomonadota</taxon>
        <taxon>Gammaproteobacteria</taxon>
        <taxon>Pseudomonadales</taxon>
        <taxon>Pseudomonadaceae</taxon>
        <taxon>Pseudomonas</taxon>
    </lineage>
</organism>
<keyword evidence="5" id="KW-1133">Transmembrane helix</keyword>
<evidence type="ECO:0000259" key="11">
    <source>
        <dbReference type="PROSITE" id="PS50885"/>
    </source>
</evidence>
<gene>
    <name evidence="12" type="ORF">SAMN05216178_0044</name>
</gene>
<dbReference type="AlphaFoldDB" id="A0A1H4J3V2"/>
<proteinExistence type="inferred from homology"/>
<dbReference type="SMART" id="SM00283">
    <property type="entry name" value="MA"/>
    <property type="match status" value="1"/>
</dbReference>
<dbReference type="Pfam" id="PF00015">
    <property type="entry name" value="MCPsignal"/>
    <property type="match status" value="1"/>
</dbReference>
<name>A0A1H4J3V2_9PSED</name>
<evidence type="ECO:0000256" key="5">
    <source>
        <dbReference type="ARBA" id="ARBA00022989"/>
    </source>
</evidence>
<reference evidence="13" key="1">
    <citation type="submission" date="2016-10" db="EMBL/GenBank/DDBJ databases">
        <authorList>
            <person name="Varghese N."/>
            <person name="Submissions S."/>
        </authorList>
    </citation>
    <scope>NUCLEOTIDE SEQUENCE [LARGE SCALE GENOMIC DNA]</scope>
    <source>
        <strain evidence="13">DSM 9751</strain>
    </source>
</reference>
<dbReference type="InterPro" id="IPR004089">
    <property type="entry name" value="MCPsignal_dom"/>
</dbReference>
<dbReference type="SUPFAM" id="SSF58104">
    <property type="entry name" value="Methyl-accepting chemotaxis protein (MCP) signaling domain"/>
    <property type="match status" value="1"/>
</dbReference>
<dbReference type="CDD" id="cd06225">
    <property type="entry name" value="HAMP"/>
    <property type="match status" value="1"/>
</dbReference>
<dbReference type="InterPro" id="IPR004090">
    <property type="entry name" value="Chemotax_Me-accpt_rcpt"/>
</dbReference>
<dbReference type="Pfam" id="PF00672">
    <property type="entry name" value="HAMP"/>
    <property type="match status" value="1"/>
</dbReference>
<evidence type="ECO:0000313" key="12">
    <source>
        <dbReference type="EMBL" id="SEB41000.1"/>
    </source>
</evidence>
<dbReference type="FunFam" id="1.10.287.950:FF:000001">
    <property type="entry name" value="Methyl-accepting chemotaxis sensory transducer"/>
    <property type="match status" value="1"/>
</dbReference>
<feature type="domain" description="Methyl-accepting transducer" evidence="10">
    <location>
        <begin position="263"/>
        <end position="499"/>
    </location>
</feature>
<evidence type="ECO:0000256" key="8">
    <source>
        <dbReference type="ARBA" id="ARBA00029447"/>
    </source>
</evidence>
<dbReference type="GO" id="GO:0006935">
    <property type="term" value="P:chemotaxis"/>
    <property type="evidence" value="ECO:0007669"/>
    <property type="project" value="InterPro"/>
</dbReference>
<dbReference type="Gene3D" id="1.10.287.950">
    <property type="entry name" value="Methyl-accepting chemotaxis protein"/>
    <property type="match status" value="1"/>
</dbReference>
<feature type="domain" description="HAMP" evidence="11">
    <location>
        <begin position="206"/>
        <end position="258"/>
    </location>
</feature>
<keyword evidence="2" id="KW-1003">Cell membrane</keyword>
<keyword evidence="6" id="KW-0472">Membrane</keyword>
<dbReference type="PRINTS" id="PR00260">
    <property type="entry name" value="CHEMTRNSDUCR"/>
</dbReference>
<evidence type="ECO:0000259" key="10">
    <source>
        <dbReference type="PROSITE" id="PS50111"/>
    </source>
</evidence>
<evidence type="ECO:0000256" key="4">
    <source>
        <dbReference type="ARBA" id="ARBA00022692"/>
    </source>
</evidence>
<dbReference type="PROSITE" id="PS50885">
    <property type="entry name" value="HAMP"/>
    <property type="match status" value="1"/>
</dbReference>
<evidence type="ECO:0000256" key="9">
    <source>
        <dbReference type="PROSITE-ProRule" id="PRU00284"/>
    </source>
</evidence>
<protein>
    <submittedName>
        <fullName evidence="12">Methyl-accepting chemotaxis protein</fullName>
    </submittedName>
</protein>
<accession>A0A1H4J3V2</accession>
<dbReference type="Proteomes" id="UP000198982">
    <property type="component" value="Unassembled WGS sequence"/>
</dbReference>
<evidence type="ECO:0000256" key="7">
    <source>
        <dbReference type="ARBA" id="ARBA00023224"/>
    </source>
</evidence>
<dbReference type="GO" id="GO:0007165">
    <property type="term" value="P:signal transduction"/>
    <property type="evidence" value="ECO:0007669"/>
    <property type="project" value="UniProtKB-KW"/>
</dbReference>
<sequence>MNIRQNMIASGVLSLLAIALVAGLGLWGQSRLAGALHDNELNASALRNHLEADMMHDALRADVLEALSSEPGDSAAGEEVRSSLREHGDWFRKSLAENAKLPLAADIRDAISELQPVLENYIHAAESIADQALKDPQAARLHMQEFSQRFSEVETRNTALSSKIEAISAQTRQDSERAVRQAAGWLIGGSLIAALALCLLTRQLLIRVLKPLEKSVATARAIAQGNLTTVISIDSRDEAGQLQQALGEMQDNLRQMITTIRHESEELRGRSHSLSDTSLGIADGATEQADGATNMAAAMEQMISNIAQVAEHARNAQSIAAQSESLAGSGGQVILGVVDGMSHIAEAVNNSSQSITALGQSSEEIHSIIQVINGIAEQTNLLALNAAIEAARAGEAGRGFAVVADEVRNLAARTAQSTREITDMIQRIRETTEQAVSSMQTGVSRVNDGVHMAQQAGTSINEIRQGAQRSALMVEEISHTIGEQSKAGSEVAQRVEMISQVARRNSQAMRDLTLTVEQMENSVATLQTSVTRFRL</sequence>
<keyword evidence="7 9" id="KW-0807">Transducer</keyword>
<dbReference type="GO" id="GO:0004888">
    <property type="term" value="F:transmembrane signaling receptor activity"/>
    <property type="evidence" value="ECO:0007669"/>
    <property type="project" value="InterPro"/>
</dbReference>